<dbReference type="GO" id="GO:0006355">
    <property type="term" value="P:regulation of DNA-templated transcription"/>
    <property type="evidence" value="ECO:0007669"/>
    <property type="project" value="InterPro"/>
</dbReference>
<proteinExistence type="predicted"/>
<comment type="caution">
    <text evidence="3">The sequence shown here is derived from an EMBL/GenBank/DDBJ whole genome shotgun (WGS) entry which is preliminary data.</text>
</comment>
<feature type="coiled-coil region" evidence="1">
    <location>
        <begin position="80"/>
        <end position="114"/>
    </location>
</feature>
<evidence type="ECO:0000259" key="2">
    <source>
        <dbReference type="Pfam" id="PF01402"/>
    </source>
</evidence>
<dbReference type="Pfam" id="PF01402">
    <property type="entry name" value="RHH_1"/>
    <property type="match status" value="1"/>
</dbReference>
<sequence length="234" mass="27393">MKIVTIKIDEKLYEELLAKAKTEGLLTVSEYIRVLLMRELGKIKQQPEPEVKSSGVSVDKLVQLLERRLLDKINPFTSKVDEIARKYGELVEKIEAIEEKLKELEEKISMQQIRGPEKATQGEKRERKKSAIDILHEQKVIFERDIAPRIRDRESFFNKLGREGAKIIEAKDERIAVEPAFWNEFAKKIDDLSVQNEDEVRKVLDDIEFRLFKKLKESALIIYNNSTKKWQLVL</sequence>
<dbReference type="InterPro" id="IPR002145">
    <property type="entry name" value="CopG"/>
</dbReference>
<dbReference type="EMBL" id="DSEU01000004">
    <property type="protein sequence ID" value="HEM66156.1"/>
    <property type="molecule type" value="Genomic_DNA"/>
</dbReference>
<organism evidence="3">
    <name type="scientific">Ignisphaera aggregans</name>
    <dbReference type="NCBI Taxonomy" id="334771"/>
    <lineage>
        <taxon>Archaea</taxon>
        <taxon>Thermoproteota</taxon>
        <taxon>Thermoprotei</taxon>
        <taxon>Desulfurococcales</taxon>
        <taxon>Desulfurococcaceae</taxon>
        <taxon>Ignisphaera</taxon>
    </lineage>
</organism>
<gene>
    <name evidence="3" type="ORF">ENO26_01035</name>
</gene>
<feature type="domain" description="Ribbon-helix-helix protein CopG" evidence="2">
    <location>
        <begin position="2"/>
        <end position="41"/>
    </location>
</feature>
<reference evidence="3" key="1">
    <citation type="journal article" date="2020" name="mSystems">
        <title>Genome- and Community-Level Interaction Insights into Carbon Utilization and Element Cycling Functions of Hydrothermarchaeota in Hydrothermal Sediment.</title>
        <authorList>
            <person name="Zhou Z."/>
            <person name="Liu Y."/>
            <person name="Xu W."/>
            <person name="Pan J."/>
            <person name="Luo Z.H."/>
            <person name="Li M."/>
        </authorList>
    </citation>
    <scope>NUCLEOTIDE SEQUENCE [LARGE SCALE GENOMIC DNA]</scope>
    <source>
        <strain evidence="3">SpSt-125</strain>
    </source>
</reference>
<keyword evidence="1" id="KW-0175">Coiled coil</keyword>
<evidence type="ECO:0000313" key="3">
    <source>
        <dbReference type="EMBL" id="HEM66156.1"/>
    </source>
</evidence>
<accession>A0A7J2U0C9</accession>
<evidence type="ECO:0000256" key="1">
    <source>
        <dbReference type="SAM" id="Coils"/>
    </source>
</evidence>
<protein>
    <submittedName>
        <fullName evidence="3">Ribbon-helix-helix protein, CopG family</fullName>
    </submittedName>
</protein>
<name>A0A7J2U0C9_9CREN</name>
<dbReference type="AlphaFoldDB" id="A0A7J2U0C9"/>